<reference evidence="1 2" key="1">
    <citation type="submission" date="2020-08" db="EMBL/GenBank/DDBJ databases">
        <title>Genome public.</title>
        <authorList>
            <person name="Liu C."/>
            <person name="Sun Q."/>
        </authorList>
    </citation>
    <scope>NUCLEOTIDE SEQUENCE [LARGE SCALE GENOMIC DNA]</scope>
    <source>
        <strain evidence="1 2">M27</strain>
    </source>
</reference>
<protein>
    <recommendedName>
        <fullName evidence="3">DUF5123 domain-containing protein</fullName>
    </recommendedName>
</protein>
<accession>A0ABR7CA34</accession>
<dbReference type="Proteomes" id="UP000600600">
    <property type="component" value="Unassembled WGS sequence"/>
</dbReference>
<dbReference type="EMBL" id="JACOOE010000002">
    <property type="protein sequence ID" value="MBC5604144.1"/>
    <property type="molecule type" value="Genomic_DNA"/>
</dbReference>
<dbReference type="InterPro" id="IPR013783">
    <property type="entry name" value="Ig-like_fold"/>
</dbReference>
<dbReference type="Gene3D" id="2.60.40.10">
    <property type="entry name" value="Immunoglobulins"/>
    <property type="match status" value="1"/>
</dbReference>
<dbReference type="RefSeq" id="WP_186966730.1">
    <property type="nucleotide sequence ID" value="NZ_JACOOE010000002.1"/>
</dbReference>
<comment type="caution">
    <text evidence="1">The sequence shown here is derived from an EMBL/GenBank/DDBJ whole genome shotgun (WGS) entry which is preliminary data.</text>
</comment>
<dbReference type="InterPro" id="IPR011050">
    <property type="entry name" value="Pectin_lyase_fold/virulence"/>
</dbReference>
<keyword evidence="2" id="KW-1185">Reference proteome</keyword>
<evidence type="ECO:0000313" key="1">
    <source>
        <dbReference type="EMBL" id="MBC5604144.1"/>
    </source>
</evidence>
<evidence type="ECO:0000313" key="2">
    <source>
        <dbReference type="Proteomes" id="UP000600600"/>
    </source>
</evidence>
<dbReference type="InterPro" id="IPR012334">
    <property type="entry name" value="Pectin_lyas_fold"/>
</dbReference>
<sequence length="571" mass="63482">MRKNSFIYLILVMACLITYPFVVTGCDEDELETPRLFKPKSLKAEAYYDGLIATWTGTEGAQGYRLEIATDKEFTTIDKTVDTDGKTRTVTLTDLMENQLYYLRLCGTMADESLNSKYIYAEVTTGIAYSIFLPVEENNLSFRTAQLEWRESVEADRIKIEQTSGSSEERVQMLTEEDLVSQSVLITGLSEGQSYIVTMYNGEESLGVMRFTMPTKPEGTITIDESNASALQTLIDEAPAGATIMFTGETVYDYSHEYIYIKKNITLIGEPGVARPVLYVKGILLTGDTPATTIENLTLQRIEFSGMSWDGQTENIANEPAAQLIGVDLKDISELYVTNLLVKDCVIRNFANSFIELISGITSSSKKVRIQALTVDNIQAYDLGRNKTGYASFISVTSKKDYNAFCQKYSIRNSTFHHLMRGLIEARVFDTIDGYTNPSIVIENCTFDELGNDKPMIEGSWTGDNKDMAKPFLDLKVSGVTTSIKPEINGCVFGEMYTVKLSNKFVQGVSLLVDNSYMLSTSKNKLSGDTTVKPLLDLVGTADGIFPGRNSYNYQISPDAGISNVGDPRWY</sequence>
<name>A0ABR7CA34_9BACE</name>
<dbReference type="PROSITE" id="PS51257">
    <property type="entry name" value="PROKAR_LIPOPROTEIN"/>
    <property type="match status" value="1"/>
</dbReference>
<dbReference type="SUPFAM" id="SSF49265">
    <property type="entry name" value="Fibronectin type III"/>
    <property type="match status" value="1"/>
</dbReference>
<evidence type="ECO:0008006" key="3">
    <source>
        <dbReference type="Google" id="ProtNLM"/>
    </source>
</evidence>
<dbReference type="InterPro" id="IPR036116">
    <property type="entry name" value="FN3_sf"/>
</dbReference>
<proteinExistence type="predicted"/>
<organism evidence="1 2">
    <name type="scientific">Bacteroides difficilis</name>
    <dbReference type="NCBI Taxonomy" id="2763021"/>
    <lineage>
        <taxon>Bacteria</taxon>
        <taxon>Pseudomonadati</taxon>
        <taxon>Bacteroidota</taxon>
        <taxon>Bacteroidia</taxon>
        <taxon>Bacteroidales</taxon>
        <taxon>Bacteroidaceae</taxon>
        <taxon>Bacteroides</taxon>
    </lineage>
</organism>
<dbReference type="SUPFAM" id="SSF51126">
    <property type="entry name" value="Pectin lyase-like"/>
    <property type="match status" value="1"/>
</dbReference>
<gene>
    <name evidence="1" type="ORF">H8S67_05605</name>
</gene>
<dbReference type="Gene3D" id="2.160.20.10">
    <property type="entry name" value="Single-stranded right-handed beta-helix, Pectin lyase-like"/>
    <property type="match status" value="1"/>
</dbReference>